<reference evidence="1 2" key="1">
    <citation type="submission" date="2018-11" db="EMBL/GenBank/DDBJ databases">
        <title>Complete genome sequence of Paenibacillus baekrokdamisoli strain KCTC 33723.</title>
        <authorList>
            <person name="Kang S.W."/>
            <person name="Lee K.C."/>
            <person name="Kim K.K."/>
            <person name="Kim J.S."/>
            <person name="Kim D.S."/>
            <person name="Ko S.H."/>
            <person name="Yang S.H."/>
            <person name="Lee J.S."/>
        </authorList>
    </citation>
    <scope>NUCLEOTIDE SEQUENCE [LARGE SCALE GENOMIC DNA]</scope>
    <source>
        <strain evidence="1 2">KCTC 33723</strain>
    </source>
</reference>
<gene>
    <name evidence="1" type="ORF">Back11_40530</name>
</gene>
<proteinExistence type="predicted"/>
<dbReference type="RefSeq" id="WP_125661245.1">
    <property type="nucleotide sequence ID" value="NZ_AP019308.1"/>
</dbReference>
<evidence type="ECO:0000313" key="1">
    <source>
        <dbReference type="EMBL" id="BBH22708.1"/>
    </source>
</evidence>
<keyword evidence="2" id="KW-1185">Reference proteome</keyword>
<evidence type="ECO:0000313" key="2">
    <source>
        <dbReference type="Proteomes" id="UP000275368"/>
    </source>
</evidence>
<accession>A0A3G9JFA2</accession>
<dbReference type="EMBL" id="AP019308">
    <property type="protein sequence ID" value="BBH22708.1"/>
    <property type="molecule type" value="Genomic_DNA"/>
</dbReference>
<dbReference type="KEGG" id="pbk:Back11_40530"/>
<protein>
    <submittedName>
        <fullName evidence="1">Uncharacterized protein</fullName>
    </submittedName>
</protein>
<dbReference type="AlphaFoldDB" id="A0A3G9JFA2"/>
<name>A0A3G9JFA2_9BACL</name>
<organism evidence="1 2">
    <name type="scientific">Paenibacillus baekrokdamisoli</name>
    <dbReference type="NCBI Taxonomy" id="1712516"/>
    <lineage>
        <taxon>Bacteria</taxon>
        <taxon>Bacillati</taxon>
        <taxon>Bacillota</taxon>
        <taxon>Bacilli</taxon>
        <taxon>Bacillales</taxon>
        <taxon>Paenibacillaceae</taxon>
        <taxon>Paenibacillus</taxon>
    </lineage>
</organism>
<dbReference type="InterPro" id="IPR046192">
    <property type="entry name" value="DUF6220"/>
</dbReference>
<sequence>MSAKESNEAIESQPVTKPAGAGYIRLIILLLASLFLISVLIEVFLAGMASLVNATHWKDHTTFVHFFEMLPVGIFVLSFVAKIGGAVRWLSLTLVGFIGLQYITVNLVDTIPMLAAMHPVFAIVLFWLSIVMVKKSFVVWRHGLHHHRT</sequence>
<dbReference type="Pfam" id="PF19728">
    <property type="entry name" value="DUF6220"/>
    <property type="match status" value="1"/>
</dbReference>
<dbReference type="OrthoDB" id="165966at2"/>
<dbReference type="Proteomes" id="UP000275368">
    <property type="component" value="Chromosome"/>
</dbReference>